<sequence length="405" mass="47128">MKKVNVLRIFLASPGDVKAEREMIFALKEDLDLLIGKDKNIKFEIVNWERNTYPGKGTDAQDVINEQINGEYDVFIGIFWQRFGTPTSRYESGTLEEYENAKKKYENDKENTHIMMYFKTEGSLNIYDIDVEQLKKVKSFKDRISKEDGLLYSEFEKTEDLKNLVQINLANLVRDKFSKKKRSIRKSPQQNKNSVPKKLDTDKYELLAMKIDKGDYNIEIENFLEDVEKTNGFLSDLASSTNKLTLVMNFFSTKTSERTKQLNRINNIKDERLRLTKAKKVSNDYADDLDKYSEDFETLLPEFKDSISNSIQSYSEIIYKTINSNSFDENNKNQLLENLPNFISSVETAIEGTADFLETFTKTNTHLTSKYSTAKRRAELATNNVFKELIRTKKLLQQLLDDNKD</sequence>
<reference evidence="1" key="1">
    <citation type="submission" date="2019-01" db="EMBL/GenBank/DDBJ databases">
        <title>Whole Genome Sequencing for Putative Detection of Antimicrobial Resistance and Potential Virulence Factors in Chryseobacterium indologenes isolated from Nile Tilapia in Tanzania.</title>
        <authorList>
            <person name="Mwega E."/>
            <person name="Mutoloki S."/>
            <person name="Mugimba K."/>
            <person name="Colquhoun D."/>
            <person name="Mdegela R."/>
            <person name="Evensen O."/>
            <person name="Wasteson Y."/>
        </authorList>
    </citation>
    <scope>NUCLEOTIDE SEQUENCE [LARGE SCALE GENOMIC DNA]</scope>
    <source>
        <strain evidence="1">StR 01</strain>
    </source>
</reference>
<gene>
    <name evidence="1" type="ORF">EU348_16270</name>
</gene>
<evidence type="ECO:0000313" key="1">
    <source>
        <dbReference type="EMBL" id="QBA22652.1"/>
    </source>
</evidence>
<name>A0A411DQM0_CHRID</name>
<organism evidence="1">
    <name type="scientific">Chryseobacterium indologenes</name>
    <name type="common">Flavobacterium indologenes</name>
    <dbReference type="NCBI Taxonomy" id="253"/>
    <lineage>
        <taxon>Bacteria</taxon>
        <taxon>Pseudomonadati</taxon>
        <taxon>Bacteroidota</taxon>
        <taxon>Flavobacteriia</taxon>
        <taxon>Flavobacteriales</taxon>
        <taxon>Weeksellaceae</taxon>
        <taxon>Chryseobacterium group</taxon>
        <taxon>Chryseobacterium</taxon>
    </lineage>
</organism>
<dbReference type="EMBL" id="CP035532">
    <property type="protein sequence ID" value="QBA22652.1"/>
    <property type="molecule type" value="Genomic_DNA"/>
</dbReference>
<accession>A0A411DQM0</accession>
<dbReference type="AlphaFoldDB" id="A0A411DQM0"/>
<proteinExistence type="predicted"/>
<protein>
    <recommendedName>
        <fullName evidence="2">DUF4062 domain-containing protein</fullName>
    </recommendedName>
</protein>
<evidence type="ECO:0008006" key="2">
    <source>
        <dbReference type="Google" id="ProtNLM"/>
    </source>
</evidence>